<dbReference type="InterPro" id="IPR000711">
    <property type="entry name" value="ATPase_OSCP/dsu"/>
</dbReference>
<keyword evidence="5 8" id="KW-0472">Membrane</keyword>
<comment type="caution">
    <text evidence="9">The sequence shown here is derived from an EMBL/GenBank/DDBJ whole genome shotgun (WGS) entry which is preliminary data.</text>
</comment>
<dbReference type="PRINTS" id="PR00125">
    <property type="entry name" value="ATPASEDELTA"/>
</dbReference>
<dbReference type="SUPFAM" id="SSF47928">
    <property type="entry name" value="N-terminal domain of the delta subunit of the F1F0-ATP synthase"/>
    <property type="match status" value="1"/>
</dbReference>
<dbReference type="PROSITE" id="PS00389">
    <property type="entry name" value="ATPASE_DELTA"/>
    <property type="match status" value="1"/>
</dbReference>
<dbReference type="Proteomes" id="UP000306912">
    <property type="component" value="Unassembled WGS sequence"/>
</dbReference>
<keyword evidence="4 8" id="KW-0406">Ion transport</keyword>
<evidence type="ECO:0000256" key="8">
    <source>
        <dbReference type="HAMAP-Rule" id="MF_01416"/>
    </source>
</evidence>
<sequence length="183" mass="20930">MSNTPVIAERYARALYNVEASKLVLDQLLAIQDAFNNIPQVFEFFGTPMLNYEQKEVIVAKIFEGSTENVLHFIQLLIRNKRIMYLKNIIPEYRRILLAEHGVELAQIVTATPVEEAFLQRFTTQIEALLNKKLEVQHQINKSIIGGVKVRIGSLVIDDSIENKLDMAKRDLLKRGVVHEITS</sequence>
<keyword evidence="6 8" id="KW-0139">CF(1)</keyword>
<dbReference type="GO" id="GO:0045259">
    <property type="term" value="C:proton-transporting ATP synthase complex"/>
    <property type="evidence" value="ECO:0007669"/>
    <property type="project" value="UniProtKB-KW"/>
</dbReference>
<dbReference type="OrthoDB" id="9802471at2"/>
<evidence type="ECO:0000313" key="9">
    <source>
        <dbReference type="EMBL" id="TLG77097.1"/>
    </source>
</evidence>
<accession>A0A5R8QIM1</accession>
<dbReference type="PANTHER" id="PTHR11910">
    <property type="entry name" value="ATP SYNTHASE DELTA CHAIN"/>
    <property type="match status" value="1"/>
</dbReference>
<dbReference type="RefSeq" id="WP_138189709.1">
    <property type="nucleotide sequence ID" value="NZ_VBWP01000001.1"/>
</dbReference>
<keyword evidence="8" id="KW-1003">Cell membrane</keyword>
<evidence type="ECO:0000256" key="1">
    <source>
        <dbReference type="ARBA" id="ARBA00004370"/>
    </source>
</evidence>
<keyword evidence="3 8" id="KW-0375">Hydrogen ion transport</keyword>
<proteinExistence type="inferred from homology"/>
<dbReference type="GO" id="GO:0005886">
    <property type="term" value="C:plasma membrane"/>
    <property type="evidence" value="ECO:0007669"/>
    <property type="project" value="UniProtKB-SubCell"/>
</dbReference>
<comment type="similarity">
    <text evidence="8">Belongs to the ATPase delta chain family.</text>
</comment>
<evidence type="ECO:0000256" key="6">
    <source>
        <dbReference type="ARBA" id="ARBA00023196"/>
    </source>
</evidence>
<keyword evidence="2 8" id="KW-0813">Transport</keyword>
<evidence type="ECO:0000256" key="2">
    <source>
        <dbReference type="ARBA" id="ARBA00022448"/>
    </source>
</evidence>
<organism evidence="9 10">
    <name type="scientific">Culicoidibacter larvae</name>
    <dbReference type="NCBI Taxonomy" id="2579976"/>
    <lineage>
        <taxon>Bacteria</taxon>
        <taxon>Bacillati</taxon>
        <taxon>Bacillota</taxon>
        <taxon>Culicoidibacteria</taxon>
        <taxon>Culicoidibacterales</taxon>
        <taxon>Culicoidibacteraceae</taxon>
        <taxon>Culicoidibacter</taxon>
    </lineage>
</organism>
<evidence type="ECO:0000256" key="5">
    <source>
        <dbReference type="ARBA" id="ARBA00023136"/>
    </source>
</evidence>
<dbReference type="Gene3D" id="1.10.520.20">
    <property type="entry name" value="N-terminal domain of the delta subunit of the F1F0-ATP synthase"/>
    <property type="match status" value="1"/>
</dbReference>
<dbReference type="FunCoup" id="A0A5R8QIM1">
    <property type="interactions" value="349"/>
</dbReference>
<keyword evidence="7 8" id="KW-0066">ATP synthesis</keyword>
<comment type="function">
    <text evidence="8">F(1)F(0) ATP synthase produces ATP from ADP in the presence of a proton or sodium gradient. F-type ATPases consist of two structural domains, F(1) containing the extramembraneous catalytic core and F(0) containing the membrane proton channel, linked together by a central stalk and a peripheral stalk. During catalysis, ATP synthesis in the catalytic domain of F(1) is coupled via a rotary mechanism of the central stalk subunits to proton translocation.</text>
</comment>
<keyword evidence="10" id="KW-1185">Reference proteome</keyword>
<dbReference type="HAMAP" id="MF_01416">
    <property type="entry name" value="ATP_synth_delta_bact"/>
    <property type="match status" value="1"/>
</dbReference>
<evidence type="ECO:0000256" key="3">
    <source>
        <dbReference type="ARBA" id="ARBA00022781"/>
    </source>
</evidence>
<dbReference type="InParanoid" id="A0A5R8QIM1"/>
<dbReference type="EMBL" id="VBWP01000001">
    <property type="protein sequence ID" value="TLG77097.1"/>
    <property type="molecule type" value="Genomic_DNA"/>
</dbReference>
<dbReference type="InterPro" id="IPR020781">
    <property type="entry name" value="ATPase_OSCP/d_CS"/>
</dbReference>
<evidence type="ECO:0000256" key="4">
    <source>
        <dbReference type="ARBA" id="ARBA00023065"/>
    </source>
</evidence>
<comment type="subcellular location">
    <subcellularLocation>
        <location evidence="8">Cell membrane</location>
        <topology evidence="8">Peripheral membrane protein</topology>
    </subcellularLocation>
    <subcellularLocation>
        <location evidence="1">Membrane</location>
    </subcellularLocation>
</comment>
<gene>
    <name evidence="8 9" type="primary">atpH</name>
    <name evidence="9" type="ORF">FEZ08_00330</name>
</gene>
<protein>
    <recommendedName>
        <fullName evidence="8">ATP synthase subunit delta</fullName>
    </recommendedName>
    <alternativeName>
        <fullName evidence="8">ATP synthase F(1) sector subunit delta</fullName>
    </alternativeName>
    <alternativeName>
        <fullName evidence="8">F-type ATPase subunit delta</fullName>
        <shortName evidence="8">F-ATPase subunit delta</shortName>
    </alternativeName>
</protein>
<dbReference type="InterPro" id="IPR026015">
    <property type="entry name" value="ATP_synth_OSCP/delta_N_sf"/>
</dbReference>
<comment type="function">
    <text evidence="8">This protein is part of the stalk that links CF(0) to CF(1). It either transmits conformational changes from CF(0) to CF(1) or is implicated in proton conduction.</text>
</comment>
<reference evidence="9 10" key="1">
    <citation type="submission" date="2019-05" db="EMBL/GenBank/DDBJ databases">
        <title>Culicoidintestinum kansasii gen. nov., sp. nov. from the gastrointestinal tract of the biting midge, Culicoides sonorensis.</title>
        <authorList>
            <person name="Neupane S."/>
            <person name="Ghosh A."/>
            <person name="Gunther S."/>
            <person name="Martin K."/>
            <person name="Zurek L."/>
        </authorList>
    </citation>
    <scope>NUCLEOTIDE SEQUENCE [LARGE SCALE GENOMIC DNA]</scope>
    <source>
        <strain evidence="9 10">CS-1</strain>
    </source>
</reference>
<evidence type="ECO:0000256" key="7">
    <source>
        <dbReference type="ARBA" id="ARBA00023310"/>
    </source>
</evidence>
<dbReference type="Pfam" id="PF00213">
    <property type="entry name" value="OSCP"/>
    <property type="match status" value="1"/>
</dbReference>
<dbReference type="AlphaFoldDB" id="A0A5R8QIM1"/>
<evidence type="ECO:0000313" key="10">
    <source>
        <dbReference type="Proteomes" id="UP000306912"/>
    </source>
</evidence>
<dbReference type="GO" id="GO:0046933">
    <property type="term" value="F:proton-transporting ATP synthase activity, rotational mechanism"/>
    <property type="evidence" value="ECO:0007669"/>
    <property type="project" value="UniProtKB-UniRule"/>
</dbReference>
<name>A0A5R8QIM1_9FIRM</name>
<dbReference type="NCBIfam" id="TIGR01145">
    <property type="entry name" value="ATP_synt_delta"/>
    <property type="match status" value="1"/>
</dbReference>